<evidence type="ECO:0008006" key="4">
    <source>
        <dbReference type="Google" id="ProtNLM"/>
    </source>
</evidence>
<keyword evidence="1" id="KW-0732">Signal</keyword>
<proteinExistence type="predicted"/>
<evidence type="ECO:0000313" key="3">
    <source>
        <dbReference type="Proteomes" id="UP000235387"/>
    </source>
</evidence>
<feature type="signal peptide" evidence="1">
    <location>
        <begin position="1"/>
        <end position="23"/>
    </location>
</feature>
<dbReference type="EMBL" id="MDAL01000071">
    <property type="protein sequence ID" value="PMN87390.1"/>
    <property type="molecule type" value="Genomic_DNA"/>
</dbReference>
<dbReference type="AlphaFoldDB" id="A0A2N7L3D1"/>
<dbReference type="RefSeq" id="WP_102392366.1">
    <property type="nucleotide sequence ID" value="NZ_MDAL01000071.1"/>
</dbReference>
<gene>
    <name evidence="2" type="ORF">BCT23_08520</name>
</gene>
<organism evidence="2 3">
    <name type="scientific">Enterovibrio norvegicus</name>
    <dbReference type="NCBI Taxonomy" id="188144"/>
    <lineage>
        <taxon>Bacteria</taxon>
        <taxon>Pseudomonadati</taxon>
        <taxon>Pseudomonadota</taxon>
        <taxon>Gammaproteobacteria</taxon>
        <taxon>Vibrionales</taxon>
        <taxon>Vibrionaceae</taxon>
        <taxon>Enterovibrio</taxon>
    </lineage>
</organism>
<evidence type="ECO:0000313" key="2">
    <source>
        <dbReference type="EMBL" id="PMN87390.1"/>
    </source>
</evidence>
<protein>
    <recommendedName>
        <fullName evidence="4">SnoaL-like domain-containing protein</fullName>
    </recommendedName>
</protein>
<comment type="caution">
    <text evidence="2">The sequence shown here is derived from an EMBL/GenBank/DDBJ whole genome shotgun (WGS) entry which is preliminary data.</text>
</comment>
<feature type="chain" id="PRO_5014666388" description="SnoaL-like domain-containing protein" evidence="1">
    <location>
        <begin position="24"/>
        <end position="156"/>
    </location>
</feature>
<accession>A0A2N7L3D1</accession>
<sequence length="156" mass="18128">MDSSLNKYILVLNFLLFSFASSAEIVLTEQAMIDAAKVVNQATKSKNFNKAVQFYRPDTVFFQYQNKNGEKVKISQTFEQAKKHLKVMLKFKKVKVKTSELLSHEAKIQGKDEGTLLTKYNRAYEYNGTKIEVTETYIRIFKIWKGELIISEEHML</sequence>
<evidence type="ECO:0000256" key="1">
    <source>
        <dbReference type="SAM" id="SignalP"/>
    </source>
</evidence>
<reference evidence="3" key="1">
    <citation type="submission" date="2016-07" db="EMBL/GenBank/DDBJ databases">
        <title>Nontailed viruses are major unrecognized killers of bacteria in the ocean.</title>
        <authorList>
            <person name="Kauffman K."/>
            <person name="Hussain F."/>
            <person name="Yang J."/>
            <person name="Arevalo P."/>
            <person name="Brown J."/>
            <person name="Cutler M."/>
            <person name="Kelly L."/>
            <person name="Polz M.F."/>
        </authorList>
    </citation>
    <scope>NUCLEOTIDE SEQUENCE [LARGE SCALE GENOMIC DNA]</scope>
    <source>
        <strain evidence="3">10N.261.45.A10</strain>
    </source>
</reference>
<name>A0A2N7L3D1_9GAMM</name>
<dbReference type="Proteomes" id="UP000235387">
    <property type="component" value="Unassembled WGS sequence"/>
</dbReference>